<evidence type="ECO:0000313" key="2">
    <source>
        <dbReference type="EMBL" id="MDF8266451.1"/>
    </source>
</evidence>
<dbReference type="Proteomes" id="UP001528912">
    <property type="component" value="Unassembled WGS sequence"/>
</dbReference>
<reference evidence="2 3" key="1">
    <citation type="submission" date="2023-03" db="EMBL/GenBank/DDBJ databases">
        <title>YIM 133296 draft genome.</title>
        <authorList>
            <person name="Xiong L."/>
        </authorList>
    </citation>
    <scope>NUCLEOTIDE SEQUENCE [LARGE SCALE GENOMIC DNA]</scope>
    <source>
        <strain evidence="2 3">YIM 133296</strain>
    </source>
</reference>
<name>A0ABT6CCF5_9MICO</name>
<dbReference type="RefSeq" id="WP_275236773.1">
    <property type="nucleotide sequence ID" value="NZ_JARFJC010000008.1"/>
</dbReference>
<sequence length="173" mass="18262">MLRTTRRSRRTAGLALLAGATLAVSGCGGLMSDGRTAATYGDTTVTTAQVQDAVKDVSRVAPQTGFDGQSAAIFLALRPKLNELAARYDLGVSRDQAEKALQPVADPSNAGIDAVQSNLTFGTLRDNPRSQTALATLVRSADIKLNPRYGRWSKGGPVEAGKLNNWLKQSSDS</sequence>
<gene>
    <name evidence="2" type="ORF">P4R38_19550</name>
</gene>
<dbReference type="EMBL" id="JAROAV010000057">
    <property type="protein sequence ID" value="MDF8266451.1"/>
    <property type="molecule type" value="Genomic_DNA"/>
</dbReference>
<evidence type="ECO:0000313" key="3">
    <source>
        <dbReference type="Proteomes" id="UP001528912"/>
    </source>
</evidence>
<evidence type="ECO:0008006" key="4">
    <source>
        <dbReference type="Google" id="ProtNLM"/>
    </source>
</evidence>
<proteinExistence type="predicted"/>
<feature type="signal peptide" evidence="1">
    <location>
        <begin position="1"/>
        <end position="23"/>
    </location>
</feature>
<feature type="chain" id="PRO_5046941416" description="Lipoprotein" evidence="1">
    <location>
        <begin position="24"/>
        <end position="173"/>
    </location>
</feature>
<evidence type="ECO:0000256" key="1">
    <source>
        <dbReference type="SAM" id="SignalP"/>
    </source>
</evidence>
<keyword evidence="1" id="KW-0732">Signal</keyword>
<protein>
    <recommendedName>
        <fullName evidence="4">Lipoprotein</fullName>
    </recommendedName>
</protein>
<accession>A0ABT6CCF5</accession>
<dbReference type="PROSITE" id="PS51257">
    <property type="entry name" value="PROKAR_LIPOPROTEIN"/>
    <property type="match status" value="1"/>
</dbReference>
<keyword evidence="3" id="KW-1185">Reference proteome</keyword>
<comment type="caution">
    <text evidence="2">The sequence shown here is derived from an EMBL/GenBank/DDBJ whole genome shotgun (WGS) entry which is preliminary data.</text>
</comment>
<organism evidence="2 3">
    <name type="scientific">Luteipulveratus flavus</name>
    <dbReference type="NCBI Taxonomy" id="3031728"/>
    <lineage>
        <taxon>Bacteria</taxon>
        <taxon>Bacillati</taxon>
        <taxon>Actinomycetota</taxon>
        <taxon>Actinomycetes</taxon>
        <taxon>Micrococcales</taxon>
        <taxon>Dermacoccaceae</taxon>
        <taxon>Luteipulveratus</taxon>
    </lineage>
</organism>